<sequence length="233" mass="26724">MLRGTLIDGLNNRMYSDETRDENDDCDLLSERPGFSPSGDPAKPRYFCITPTRRQITTNRSVEAKSRQSVSAIAEFQRTASNSESWLHLTDNEINLTNNNIAPPSSHSDIREVNPAHFQQIHELWTDFHQGPEISVIESQMGYPLVHQGIQTFDGGSQMGQITGYNPIDNPEAWESFQNIITSIRGSKWHNSYQDTQPQKQYIQKPFKTLKNQYIQNAFKTLRTSYFLLPKQV</sequence>
<organism evidence="1 2">
    <name type="scientific">Puccinia graminis f. sp. tritici</name>
    <dbReference type="NCBI Taxonomy" id="56615"/>
    <lineage>
        <taxon>Eukaryota</taxon>
        <taxon>Fungi</taxon>
        <taxon>Dikarya</taxon>
        <taxon>Basidiomycota</taxon>
        <taxon>Pucciniomycotina</taxon>
        <taxon>Pucciniomycetes</taxon>
        <taxon>Pucciniales</taxon>
        <taxon>Pucciniaceae</taxon>
        <taxon>Puccinia</taxon>
    </lineage>
</organism>
<dbReference type="AlphaFoldDB" id="A0A5B0R8I1"/>
<accession>A0A5B0R8I1</accession>
<dbReference type="EMBL" id="VDEP01000236">
    <property type="protein sequence ID" value="KAA1122141.1"/>
    <property type="molecule type" value="Genomic_DNA"/>
</dbReference>
<dbReference type="Proteomes" id="UP000325313">
    <property type="component" value="Unassembled WGS sequence"/>
</dbReference>
<name>A0A5B0R8I1_PUCGR</name>
<proteinExistence type="predicted"/>
<comment type="caution">
    <text evidence="1">The sequence shown here is derived from an EMBL/GenBank/DDBJ whole genome shotgun (WGS) entry which is preliminary data.</text>
</comment>
<reference evidence="1 2" key="1">
    <citation type="submission" date="2019-05" db="EMBL/GenBank/DDBJ databases">
        <title>Emergence of the Ug99 lineage of the wheat stem rust pathogen through somatic hybridization.</title>
        <authorList>
            <person name="Li F."/>
            <person name="Upadhyaya N.M."/>
            <person name="Sperschneider J."/>
            <person name="Matny O."/>
            <person name="Nguyen-Phuc H."/>
            <person name="Mago R."/>
            <person name="Raley C."/>
            <person name="Miller M.E."/>
            <person name="Silverstein K.A.T."/>
            <person name="Henningsen E."/>
            <person name="Hirsch C.D."/>
            <person name="Visser B."/>
            <person name="Pretorius Z.A."/>
            <person name="Steffenson B.J."/>
            <person name="Schwessinger B."/>
            <person name="Dodds P.N."/>
            <person name="Figueroa M."/>
        </authorList>
    </citation>
    <scope>NUCLEOTIDE SEQUENCE [LARGE SCALE GENOMIC DNA]</scope>
    <source>
        <strain evidence="1 2">Ug99</strain>
    </source>
</reference>
<gene>
    <name evidence="1" type="ORF">PGTUg99_029857</name>
</gene>
<protein>
    <submittedName>
        <fullName evidence="1">Uncharacterized protein</fullName>
    </submittedName>
</protein>
<evidence type="ECO:0000313" key="2">
    <source>
        <dbReference type="Proteomes" id="UP000325313"/>
    </source>
</evidence>
<evidence type="ECO:0000313" key="1">
    <source>
        <dbReference type="EMBL" id="KAA1122141.1"/>
    </source>
</evidence>